<organism evidence="1 2">
    <name type="scientific">Nitrosomonas ureae</name>
    <dbReference type="NCBI Taxonomy" id="44577"/>
    <lineage>
        <taxon>Bacteria</taxon>
        <taxon>Pseudomonadati</taxon>
        <taxon>Pseudomonadota</taxon>
        <taxon>Betaproteobacteria</taxon>
        <taxon>Nitrosomonadales</taxon>
        <taxon>Nitrosomonadaceae</taxon>
        <taxon>Nitrosomonas</taxon>
    </lineage>
</organism>
<evidence type="ECO:0000313" key="2">
    <source>
        <dbReference type="Proteomes" id="UP000236753"/>
    </source>
</evidence>
<name>A0A1H5UR64_9PROT</name>
<protein>
    <submittedName>
        <fullName evidence="1">Uncharacterized protein</fullName>
    </submittedName>
</protein>
<evidence type="ECO:0000313" key="1">
    <source>
        <dbReference type="EMBL" id="SEF77565.1"/>
    </source>
</evidence>
<reference evidence="1 2" key="1">
    <citation type="submission" date="2016-10" db="EMBL/GenBank/DDBJ databases">
        <authorList>
            <person name="de Groot N.N."/>
        </authorList>
    </citation>
    <scope>NUCLEOTIDE SEQUENCE [LARGE SCALE GENOMIC DNA]</scope>
    <source>
        <strain evidence="1 2">Nm13</strain>
    </source>
</reference>
<proteinExistence type="predicted"/>
<accession>A0A1H5UR64</accession>
<dbReference type="RefSeq" id="WP_181023772.1">
    <property type="nucleotide sequence ID" value="NZ_FNUX01000009.1"/>
</dbReference>
<dbReference type="AlphaFoldDB" id="A0A1H5UR64"/>
<dbReference type="Proteomes" id="UP000236753">
    <property type="component" value="Unassembled WGS sequence"/>
</dbReference>
<sequence>MKYKQLPENKRYQIYSSGHVQQQIAKIILPELWHITLAPNFGGRGREDS</sequence>
<dbReference type="EMBL" id="FNUX01000009">
    <property type="protein sequence ID" value="SEF77565.1"/>
    <property type="molecule type" value="Genomic_DNA"/>
</dbReference>
<gene>
    <name evidence="1" type="ORF">SAMN05216334_1092</name>
</gene>